<proteinExistence type="predicted"/>
<reference evidence="1" key="1">
    <citation type="journal article" date="2023" name="G3 (Bethesda)">
        <title>A reference genome for the long-term kleptoplast-retaining sea slug Elysia crispata morphotype clarki.</title>
        <authorList>
            <person name="Eastman K.E."/>
            <person name="Pendleton A.L."/>
            <person name="Shaikh M.A."/>
            <person name="Suttiyut T."/>
            <person name="Ogas R."/>
            <person name="Tomko P."/>
            <person name="Gavelis G."/>
            <person name="Widhalm J.R."/>
            <person name="Wisecaver J.H."/>
        </authorList>
    </citation>
    <scope>NUCLEOTIDE SEQUENCE</scope>
    <source>
        <strain evidence="1">ECLA1</strain>
    </source>
</reference>
<dbReference type="AlphaFoldDB" id="A0AAE0ZZX0"/>
<evidence type="ECO:0000313" key="2">
    <source>
        <dbReference type="Proteomes" id="UP001283361"/>
    </source>
</evidence>
<name>A0AAE0ZZX0_9GAST</name>
<protein>
    <submittedName>
        <fullName evidence="1">Uncharacterized protein</fullName>
    </submittedName>
</protein>
<dbReference type="Proteomes" id="UP001283361">
    <property type="component" value="Unassembled WGS sequence"/>
</dbReference>
<evidence type="ECO:0000313" key="1">
    <source>
        <dbReference type="EMBL" id="KAK3778779.1"/>
    </source>
</evidence>
<dbReference type="EMBL" id="JAWDGP010002895">
    <property type="protein sequence ID" value="KAK3778779.1"/>
    <property type="molecule type" value="Genomic_DNA"/>
</dbReference>
<sequence>MLWSVNLKGEIFSDTVLSDSHYFGARPRLRYTKYYLGWSSCYMLDLRISPRMSRFKGGSQPLSSSCMNLLRTILLADGRPKEKDKYFEILGVKSKMTSFVTAADNVDIELEKGRVAIHHHHLWQLSTVYIKDVRGTDKGACNTNNEV</sequence>
<keyword evidence="2" id="KW-1185">Reference proteome</keyword>
<accession>A0AAE0ZZX0</accession>
<gene>
    <name evidence="1" type="ORF">RRG08_013049</name>
</gene>
<organism evidence="1 2">
    <name type="scientific">Elysia crispata</name>
    <name type="common">lettuce slug</name>
    <dbReference type="NCBI Taxonomy" id="231223"/>
    <lineage>
        <taxon>Eukaryota</taxon>
        <taxon>Metazoa</taxon>
        <taxon>Spiralia</taxon>
        <taxon>Lophotrochozoa</taxon>
        <taxon>Mollusca</taxon>
        <taxon>Gastropoda</taxon>
        <taxon>Heterobranchia</taxon>
        <taxon>Euthyneura</taxon>
        <taxon>Panpulmonata</taxon>
        <taxon>Sacoglossa</taxon>
        <taxon>Placobranchoidea</taxon>
        <taxon>Plakobranchidae</taxon>
        <taxon>Elysia</taxon>
    </lineage>
</organism>
<comment type="caution">
    <text evidence="1">The sequence shown here is derived from an EMBL/GenBank/DDBJ whole genome shotgun (WGS) entry which is preliminary data.</text>
</comment>